<dbReference type="PANTHER" id="PTHR36404:SF1">
    <property type="entry name" value="EMBRYO DEFECTIVE 2737"/>
    <property type="match status" value="1"/>
</dbReference>
<feature type="region of interest" description="Disordered" evidence="1">
    <location>
        <begin position="65"/>
        <end position="91"/>
    </location>
</feature>
<evidence type="ECO:0000256" key="1">
    <source>
        <dbReference type="SAM" id="MobiDB-lite"/>
    </source>
</evidence>
<keyword evidence="3" id="KW-1185">Reference proteome</keyword>
<gene>
    <name evidence="2" type="ORF">Cgig2_015416</name>
</gene>
<dbReference type="Proteomes" id="UP001153076">
    <property type="component" value="Unassembled WGS sequence"/>
</dbReference>
<name>A0A9Q1K330_9CARY</name>
<protein>
    <submittedName>
        <fullName evidence="2">Uncharacterized protein</fullName>
    </submittedName>
</protein>
<dbReference type="EMBL" id="JAKOGI010000405">
    <property type="protein sequence ID" value="KAJ8435561.1"/>
    <property type="molecule type" value="Genomic_DNA"/>
</dbReference>
<accession>A0A9Q1K330</accession>
<dbReference type="OrthoDB" id="1895848at2759"/>
<sequence length="221" mass="25009">MKDIEFYEEISERPKAQLTSYLANEPGTSLTTSGHHIGWGTHREVCCRVVMHRCSAGDAPPIPRLLPQRFSQSPKLSPLQPQGSPSAGHSRGAWPCDHGDCLKSIRVSVSNTCRIRICEAVESELNLPLDVSAWTQDDLKDPKKLYEMTVLLNAQREIAEKILDAQWETQWRQKKLNEMLEKKVQPYIENAGKVGLSQPIIMHPPEEKKYFTVGTDTDDLF</sequence>
<comment type="caution">
    <text evidence="2">The sequence shown here is derived from an EMBL/GenBank/DDBJ whole genome shotgun (WGS) entry which is preliminary data.</text>
</comment>
<organism evidence="2 3">
    <name type="scientific">Carnegiea gigantea</name>
    <dbReference type="NCBI Taxonomy" id="171969"/>
    <lineage>
        <taxon>Eukaryota</taxon>
        <taxon>Viridiplantae</taxon>
        <taxon>Streptophyta</taxon>
        <taxon>Embryophyta</taxon>
        <taxon>Tracheophyta</taxon>
        <taxon>Spermatophyta</taxon>
        <taxon>Magnoliopsida</taxon>
        <taxon>eudicotyledons</taxon>
        <taxon>Gunneridae</taxon>
        <taxon>Pentapetalae</taxon>
        <taxon>Caryophyllales</taxon>
        <taxon>Cactineae</taxon>
        <taxon>Cactaceae</taxon>
        <taxon>Cactoideae</taxon>
        <taxon>Echinocereeae</taxon>
        <taxon>Carnegiea</taxon>
    </lineage>
</organism>
<evidence type="ECO:0000313" key="2">
    <source>
        <dbReference type="EMBL" id="KAJ8435561.1"/>
    </source>
</evidence>
<dbReference type="AlphaFoldDB" id="A0A9Q1K330"/>
<reference evidence="2" key="1">
    <citation type="submission" date="2022-04" db="EMBL/GenBank/DDBJ databases">
        <title>Carnegiea gigantea Genome sequencing and assembly v2.</title>
        <authorList>
            <person name="Copetti D."/>
            <person name="Sanderson M.J."/>
            <person name="Burquez A."/>
            <person name="Wojciechowski M.F."/>
        </authorList>
    </citation>
    <scope>NUCLEOTIDE SEQUENCE</scope>
    <source>
        <strain evidence="2">SGP5-SGP5p</strain>
        <tissue evidence="2">Aerial part</tissue>
    </source>
</reference>
<dbReference type="PANTHER" id="PTHR36404">
    <property type="entry name" value="EMBRYO DEFECTIVE 2737"/>
    <property type="match status" value="1"/>
</dbReference>
<feature type="compositionally biased region" description="Polar residues" evidence="1">
    <location>
        <begin position="69"/>
        <end position="87"/>
    </location>
</feature>
<dbReference type="GO" id="GO:0009507">
    <property type="term" value="C:chloroplast"/>
    <property type="evidence" value="ECO:0007669"/>
    <property type="project" value="TreeGrafter"/>
</dbReference>
<evidence type="ECO:0000313" key="3">
    <source>
        <dbReference type="Proteomes" id="UP001153076"/>
    </source>
</evidence>
<proteinExistence type="predicted"/>